<dbReference type="AlphaFoldDB" id="A0AB39KYH1"/>
<evidence type="ECO:0000259" key="1">
    <source>
        <dbReference type="Pfam" id="PF12146"/>
    </source>
</evidence>
<dbReference type="InterPro" id="IPR050266">
    <property type="entry name" value="AB_hydrolase_sf"/>
</dbReference>
<sequence length="362" mass="38613">MLDWSADFLGLGVESAPLGRGHFGELGTLIRFGAERSPERTTAHDAGLAASGERLAGAVDGSGVPGSADSGSGGSAGGALLYIHGWSDYFFNLELAHFASARGYRFYALDLPEHGRSLASGEMPGFVGSAEHYLESVGAAVDAVRRETGVLPVLMGHSTGGLAAALYAQRSPECLAAVVLSSPWLVAHGGAAAGRMLEAALRPASMRWPRQRLLLPSRGYFWRAVAKEAGGEWELREDMRPRNAFPIRVGWLHGVLEAQRSLRGGPRLELPVLLLASTTSDVGLIWRERMRERDAVLAIAPMRRAAAELCRNLDEALVEGGLHDVLLSSPTVRNEAYGRLGSWLEGVEAQTVAQVRAAGQES</sequence>
<feature type="domain" description="Serine aminopeptidase S33" evidence="1">
    <location>
        <begin position="78"/>
        <end position="279"/>
    </location>
</feature>
<name>A0AB39KYH1_9MICC</name>
<dbReference type="Pfam" id="PF12146">
    <property type="entry name" value="Hydrolase_4"/>
    <property type="match status" value="1"/>
</dbReference>
<dbReference type="InterPro" id="IPR022742">
    <property type="entry name" value="Hydrolase_4"/>
</dbReference>
<dbReference type="EMBL" id="CP163302">
    <property type="protein sequence ID" value="XDP43620.1"/>
    <property type="molecule type" value="Genomic_DNA"/>
</dbReference>
<protein>
    <submittedName>
        <fullName evidence="2">Alpha/beta hydrolase</fullName>
    </submittedName>
</protein>
<dbReference type="PANTHER" id="PTHR43798">
    <property type="entry name" value="MONOACYLGLYCEROL LIPASE"/>
    <property type="match status" value="1"/>
</dbReference>
<dbReference type="RefSeq" id="WP_369044577.1">
    <property type="nucleotide sequence ID" value="NZ_CP163302.1"/>
</dbReference>
<dbReference type="PANTHER" id="PTHR43798:SF33">
    <property type="entry name" value="HYDROLASE, PUTATIVE (AFU_ORTHOLOGUE AFUA_2G14860)-RELATED"/>
    <property type="match status" value="1"/>
</dbReference>
<evidence type="ECO:0000313" key="2">
    <source>
        <dbReference type="EMBL" id="XDP43620.1"/>
    </source>
</evidence>
<keyword evidence="2" id="KW-0378">Hydrolase</keyword>
<dbReference type="GO" id="GO:0016020">
    <property type="term" value="C:membrane"/>
    <property type="evidence" value="ECO:0007669"/>
    <property type="project" value="TreeGrafter"/>
</dbReference>
<gene>
    <name evidence="2" type="ORF">AB5L97_09790</name>
</gene>
<accession>A0AB39KYH1</accession>
<dbReference type="GO" id="GO:0016787">
    <property type="term" value="F:hydrolase activity"/>
    <property type="evidence" value="ECO:0007669"/>
    <property type="project" value="UniProtKB-KW"/>
</dbReference>
<dbReference type="SUPFAM" id="SSF53474">
    <property type="entry name" value="alpha/beta-Hydrolases"/>
    <property type="match status" value="1"/>
</dbReference>
<dbReference type="InterPro" id="IPR029058">
    <property type="entry name" value="AB_hydrolase_fold"/>
</dbReference>
<proteinExistence type="predicted"/>
<dbReference type="KEGG" id="spue:AB5L97_09790"/>
<dbReference type="Gene3D" id="3.40.50.1820">
    <property type="entry name" value="alpha/beta hydrolase"/>
    <property type="match status" value="1"/>
</dbReference>
<reference evidence="2" key="1">
    <citation type="submission" date="2024-07" db="EMBL/GenBank/DDBJ databases">
        <authorList>
            <person name="fu j."/>
        </authorList>
    </citation>
    <scope>NUCLEOTIDE SEQUENCE</scope>
    <source>
        <strain evidence="2">P10A9</strain>
    </source>
</reference>
<organism evidence="2">
    <name type="scientific">Sinomonas puerhi</name>
    <dbReference type="NCBI Taxonomy" id="3238584"/>
    <lineage>
        <taxon>Bacteria</taxon>
        <taxon>Bacillati</taxon>
        <taxon>Actinomycetota</taxon>
        <taxon>Actinomycetes</taxon>
        <taxon>Micrococcales</taxon>
        <taxon>Micrococcaceae</taxon>
        <taxon>Sinomonas</taxon>
    </lineage>
</organism>